<proteinExistence type="predicted"/>
<dbReference type="Pfam" id="PF00005">
    <property type="entry name" value="ABC_tran"/>
    <property type="match status" value="1"/>
</dbReference>
<dbReference type="Gene3D" id="3.40.50.300">
    <property type="entry name" value="P-loop containing nucleotide triphosphate hydrolases"/>
    <property type="match status" value="1"/>
</dbReference>
<sequence>MGLNVDIEKRFPGFSLKIKLDCAPGVTGILGASGSGKSMLLNCIAGLVKPDAGTIVLDGRMFFDASKRIHITPQHRKAGILFQNYALFPHMTIRDNIAFALDGLTPGEKDEKVGALLKRFNIADFAGRYPAQISGGQQQRVALARALAVEPDILLLDEPFSALDQHLKTRMMKDMAELLKDFKGCALFVTHNMEEAYRLCARLVIINSGRVEASGPRQEIFERPESYETAVITGCKNIRPAVRVSDHSVRVPDWGLTLTSAMEIGAEKGFAGIRSNHLRLAGEGDADNCFAAWIADVSEAPFTTTLYLKPGSKPDGAEDYQLQCELKRDQLREIADFSQPVTLHFDPAHVFFTEH</sequence>
<dbReference type="Proteomes" id="UP000183995">
    <property type="component" value="Unassembled WGS sequence"/>
</dbReference>
<dbReference type="GO" id="GO:0005524">
    <property type="term" value="F:ATP binding"/>
    <property type="evidence" value="ECO:0007669"/>
    <property type="project" value="UniProtKB-KW"/>
</dbReference>
<dbReference type="EMBL" id="FQXV01000001">
    <property type="protein sequence ID" value="SHH66561.1"/>
    <property type="molecule type" value="Genomic_DNA"/>
</dbReference>
<name>A0A1M5UUC2_9FIRM</name>
<dbReference type="GO" id="GO:0016887">
    <property type="term" value="F:ATP hydrolysis activity"/>
    <property type="evidence" value="ECO:0007669"/>
    <property type="project" value="InterPro"/>
</dbReference>
<evidence type="ECO:0000256" key="1">
    <source>
        <dbReference type="ARBA" id="ARBA00022448"/>
    </source>
</evidence>
<protein>
    <submittedName>
        <fullName evidence="5">Molybdate transport system ATP-binding protein</fullName>
    </submittedName>
</protein>
<dbReference type="InterPro" id="IPR027417">
    <property type="entry name" value="P-loop_NTPase"/>
</dbReference>
<dbReference type="OrthoDB" id="9802264at2"/>
<evidence type="ECO:0000313" key="5">
    <source>
        <dbReference type="EMBL" id="SHH66561.1"/>
    </source>
</evidence>
<dbReference type="InterPro" id="IPR003593">
    <property type="entry name" value="AAA+_ATPase"/>
</dbReference>
<reference evidence="5 6" key="1">
    <citation type="submission" date="2016-11" db="EMBL/GenBank/DDBJ databases">
        <authorList>
            <person name="Jaros S."/>
            <person name="Januszkiewicz K."/>
            <person name="Wedrychowicz H."/>
        </authorList>
    </citation>
    <scope>NUCLEOTIDE SEQUENCE [LARGE SCALE GENOMIC DNA]</scope>
    <source>
        <strain evidence="5 6">DSM 10068</strain>
    </source>
</reference>
<dbReference type="InterPro" id="IPR017871">
    <property type="entry name" value="ABC_transporter-like_CS"/>
</dbReference>
<evidence type="ECO:0000259" key="4">
    <source>
        <dbReference type="PROSITE" id="PS50893"/>
    </source>
</evidence>
<organism evidence="5 6">
    <name type="scientific">Sporobacter termitidis DSM 10068</name>
    <dbReference type="NCBI Taxonomy" id="1123282"/>
    <lineage>
        <taxon>Bacteria</taxon>
        <taxon>Bacillati</taxon>
        <taxon>Bacillota</taxon>
        <taxon>Clostridia</taxon>
        <taxon>Eubacteriales</taxon>
        <taxon>Oscillospiraceae</taxon>
        <taxon>Sporobacter</taxon>
    </lineage>
</organism>
<dbReference type="InterPro" id="IPR050093">
    <property type="entry name" value="ABC_SmlMolc_Importer"/>
</dbReference>
<gene>
    <name evidence="5" type="ORF">SAMN02745823_00682</name>
</gene>
<keyword evidence="6" id="KW-1185">Reference proteome</keyword>
<dbReference type="PANTHER" id="PTHR42781:SF4">
    <property type="entry name" value="SPERMIDINE_PUTRESCINE IMPORT ATP-BINDING PROTEIN POTA"/>
    <property type="match status" value="1"/>
</dbReference>
<dbReference type="SUPFAM" id="SSF52540">
    <property type="entry name" value="P-loop containing nucleoside triphosphate hydrolases"/>
    <property type="match status" value="1"/>
</dbReference>
<dbReference type="InterPro" id="IPR003439">
    <property type="entry name" value="ABC_transporter-like_ATP-bd"/>
</dbReference>
<keyword evidence="3 5" id="KW-0067">ATP-binding</keyword>
<dbReference type="PROSITE" id="PS00211">
    <property type="entry name" value="ABC_TRANSPORTER_1"/>
    <property type="match status" value="1"/>
</dbReference>
<feature type="domain" description="ABC transporter" evidence="4">
    <location>
        <begin position="2"/>
        <end position="233"/>
    </location>
</feature>
<evidence type="ECO:0000256" key="3">
    <source>
        <dbReference type="ARBA" id="ARBA00022840"/>
    </source>
</evidence>
<dbReference type="RefSeq" id="WP_084726207.1">
    <property type="nucleotide sequence ID" value="NZ_FQXV01000001.1"/>
</dbReference>
<dbReference type="STRING" id="1123282.SAMN02745823_00682"/>
<keyword evidence="1" id="KW-0813">Transport</keyword>
<dbReference type="PROSITE" id="PS50893">
    <property type="entry name" value="ABC_TRANSPORTER_2"/>
    <property type="match status" value="1"/>
</dbReference>
<keyword evidence="2" id="KW-0547">Nucleotide-binding</keyword>
<evidence type="ECO:0000313" key="6">
    <source>
        <dbReference type="Proteomes" id="UP000183995"/>
    </source>
</evidence>
<dbReference type="PANTHER" id="PTHR42781">
    <property type="entry name" value="SPERMIDINE/PUTRESCINE IMPORT ATP-BINDING PROTEIN POTA"/>
    <property type="match status" value="1"/>
</dbReference>
<dbReference type="AlphaFoldDB" id="A0A1M5UUC2"/>
<evidence type="ECO:0000256" key="2">
    <source>
        <dbReference type="ARBA" id="ARBA00022741"/>
    </source>
</evidence>
<accession>A0A1M5UUC2</accession>
<dbReference type="SMART" id="SM00382">
    <property type="entry name" value="AAA"/>
    <property type="match status" value="1"/>
</dbReference>